<dbReference type="OrthoDB" id="1689567at2759"/>
<evidence type="ECO:0000313" key="12">
    <source>
        <dbReference type="EMBL" id="KAJ2808634.1"/>
    </source>
</evidence>
<dbReference type="PANTHER" id="PTHR13018">
    <property type="entry name" value="PROBABLE MEMBRANE PROTEIN DUF221-RELATED"/>
    <property type="match status" value="1"/>
</dbReference>
<organism evidence="12 13">
    <name type="scientific">Coemansia guatemalensis</name>
    <dbReference type="NCBI Taxonomy" id="2761395"/>
    <lineage>
        <taxon>Eukaryota</taxon>
        <taxon>Fungi</taxon>
        <taxon>Fungi incertae sedis</taxon>
        <taxon>Zoopagomycota</taxon>
        <taxon>Kickxellomycotina</taxon>
        <taxon>Kickxellomycetes</taxon>
        <taxon>Kickxellales</taxon>
        <taxon>Kickxellaceae</taxon>
        <taxon>Coemansia</taxon>
    </lineage>
</organism>
<reference evidence="12" key="1">
    <citation type="submission" date="2022-07" db="EMBL/GenBank/DDBJ databases">
        <title>Phylogenomic reconstructions and comparative analyses of Kickxellomycotina fungi.</title>
        <authorList>
            <person name="Reynolds N.K."/>
            <person name="Stajich J.E."/>
            <person name="Barry K."/>
            <person name="Grigoriev I.V."/>
            <person name="Crous P."/>
            <person name="Smith M.E."/>
        </authorList>
    </citation>
    <scope>NUCLEOTIDE SEQUENCE</scope>
    <source>
        <strain evidence="12">NRRL 1565</strain>
    </source>
</reference>
<evidence type="ECO:0000256" key="6">
    <source>
        <dbReference type="ARBA" id="ARBA00023136"/>
    </source>
</evidence>
<proteinExistence type="inferred from homology"/>
<feature type="transmembrane region" description="Helical" evidence="8">
    <location>
        <begin position="569"/>
        <end position="591"/>
    </location>
</feature>
<evidence type="ECO:0000256" key="7">
    <source>
        <dbReference type="SAM" id="MobiDB-lite"/>
    </source>
</evidence>
<feature type="transmembrane region" description="Helical" evidence="8">
    <location>
        <begin position="524"/>
        <end position="549"/>
    </location>
</feature>
<keyword evidence="13" id="KW-1185">Reference proteome</keyword>
<keyword evidence="6 8" id="KW-0472">Membrane</keyword>
<dbReference type="Proteomes" id="UP001140094">
    <property type="component" value="Unassembled WGS sequence"/>
</dbReference>
<accession>A0A9W8LVK1</accession>
<dbReference type="GO" id="GO:0005227">
    <property type="term" value="F:calcium-activated cation channel activity"/>
    <property type="evidence" value="ECO:0007669"/>
    <property type="project" value="InterPro"/>
</dbReference>
<feature type="transmembrane region" description="Helical" evidence="8">
    <location>
        <begin position="216"/>
        <end position="233"/>
    </location>
</feature>
<gene>
    <name evidence="12" type="ORF">H4R20_000752</name>
</gene>
<evidence type="ECO:0000256" key="1">
    <source>
        <dbReference type="ARBA" id="ARBA00004141"/>
    </source>
</evidence>
<feature type="transmembrane region" description="Helical" evidence="8">
    <location>
        <begin position="693"/>
        <end position="713"/>
    </location>
</feature>
<feature type="region of interest" description="Disordered" evidence="7">
    <location>
        <begin position="1288"/>
        <end position="1307"/>
    </location>
</feature>
<feature type="transmembrane region" description="Helical" evidence="8">
    <location>
        <begin position="163"/>
        <end position="185"/>
    </location>
</feature>
<feature type="compositionally biased region" description="Basic and acidic residues" evidence="7">
    <location>
        <begin position="1007"/>
        <end position="1018"/>
    </location>
</feature>
<keyword evidence="4 8" id="KW-0812">Transmembrane</keyword>
<feature type="transmembrane region" description="Helical" evidence="8">
    <location>
        <begin position="474"/>
        <end position="504"/>
    </location>
</feature>
<dbReference type="Pfam" id="PF14703">
    <property type="entry name" value="PHM7_cyt"/>
    <property type="match status" value="1"/>
</dbReference>
<dbReference type="GO" id="GO:0005886">
    <property type="term" value="C:plasma membrane"/>
    <property type="evidence" value="ECO:0007669"/>
    <property type="project" value="TreeGrafter"/>
</dbReference>
<dbReference type="EMBL" id="JANBUO010000033">
    <property type="protein sequence ID" value="KAJ2808634.1"/>
    <property type="molecule type" value="Genomic_DNA"/>
</dbReference>
<feature type="compositionally biased region" description="Acidic residues" evidence="7">
    <location>
        <begin position="1389"/>
        <end position="1398"/>
    </location>
</feature>
<evidence type="ECO:0008006" key="14">
    <source>
        <dbReference type="Google" id="ProtNLM"/>
    </source>
</evidence>
<protein>
    <recommendedName>
        <fullName evidence="14">DUF221-domain-containing protein</fullName>
    </recommendedName>
</protein>
<evidence type="ECO:0000256" key="2">
    <source>
        <dbReference type="ARBA" id="ARBA00007779"/>
    </source>
</evidence>
<feature type="domain" description="CSC1/OSCA1-like cytosolic" evidence="11">
    <location>
        <begin position="257"/>
        <end position="461"/>
    </location>
</feature>
<evidence type="ECO:0000256" key="4">
    <source>
        <dbReference type="ARBA" id="ARBA00022692"/>
    </source>
</evidence>
<feature type="domain" description="CSC1/OSCA1-like 7TM region" evidence="9">
    <location>
        <begin position="475"/>
        <end position="744"/>
    </location>
</feature>
<evidence type="ECO:0000259" key="10">
    <source>
        <dbReference type="Pfam" id="PF13967"/>
    </source>
</evidence>
<feature type="region of interest" description="Disordered" evidence="7">
    <location>
        <begin position="1356"/>
        <end position="1425"/>
    </location>
</feature>
<evidence type="ECO:0000256" key="5">
    <source>
        <dbReference type="ARBA" id="ARBA00022989"/>
    </source>
</evidence>
<feature type="compositionally biased region" description="Basic and acidic residues" evidence="7">
    <location>
        <begin position="1399"/>
        <end position="1416"/>
    </location>
</feature>
<feature type="transmembrane region" description="Helical" evidence="8">
    <location>
        <begin position="661"/>
        <end position="681"/>
    </location>
</feature>
<name>A0A9W8LVK1_9FUNG</name>
<evidence type="ECO:0000259" key="9">
    <source>
        <dbReference type="Pfam" id="PF02714"/>
    </source>
</evidence>
<comment type="caution">
    <text evidence="12">The sequence shown here is derived from an EMBL/GenBank/DDBJ whole genome shotgun (WGS) entry which is preliminary data.</text>
</comment>
<dbReference type="PANTHER" id="PTHR13018:SF5">
    <property type="entry name" value="RE44586P"/>
    <property type="match status" value="1"/>
</dbReference>
<evidence type="ECO:0000313" key="13">
    <source>
        <dbReference type="Proteomes" id="UP001140094"/>
    </source>
</evidence>
<dbReference type="InterPro" id="IPR032880">
    <property type="entry name" value="CSC1/OSCA1-like_N"/>
</dbReference>
<comment type="subcellular location">
    <subcellularLocation>
        <location evidence="1">Membrane</location>
        <topology evidence="1">Multi-pass membrane protein</topology>
    </subcellularLocation>
</comment>
<dbReference type="Pfam" id="PF02714">
    <property type="entry name" value="RSN1_7TM"/>
    <property type="match status" value="1"/>
</dbReference>
<evidence type="ECO:0000256" key="8">
    <source>
        <dbReference type="SAM" id="Phobius"/>
    </source>
</evidence>
<feature type="compositionally biased region" description="Polar residues" evidence="7">
    <location>
        <begin position="1237"/>
        <end position="1256"/>
    </location>
</feature>
<feature type="region of interest" description="Disordered" evidence="7">
    <location>
        <begin position="994"/>
        <end position="1020"/>
    </location>
</feature>
<feature type="transmembrane region" description="Helical" evidence="8">
    <location>
        <begin position="750"/>
        <end position="768"/>
    </location>
</feature>
<dbReference type="InterPro" id="IPR027815">
    <property type="entry name" value="CSC1/OSCA1-like_cyt"/>
</dbReference>
<feature type="domain" description="CSC1/OSCA1-like N-terminal transmembrane" evidence="10">
    <location>
        <begin position="85"/>
        <end position="233"/>
    </location>
</feature>
<sequence>MSLGKLDPGEYGGMGPTSTALATAATAVVRMAAETMATMARRADDEDDDPATASEINIDASFIFDWGNAPGTGPYFSSNNVDAAQQITTAALLGSAGIVAFSLLRVRWPELYSHRLRLRHMRPSNIPRTVFGWIYPLSTMSDRHVLETIGLDALLFFRSYRMFIYMFLCLTTSGMLILYPVNFFWSRDDPIEQNDKHTIFDSPIANVKSLTGRYSIAHALMAYVFAAILFFYIDRFALHTITMRWHYLLLTRRSGNSRTLMVTHLPRELRSEAALARFIRGMHTGEIESVHVTPMGNELNRALAHRTKVLRKLEASFVRMLGNPCRARSYNPELLKRVVLTNSPDARAVEAKLLRRWARRTKLRKPVGRPQMTVVDRKSGRWWWPFVRVDCIDHWRTELMRADARLQRAREGFGSGEGGTAAFVTMRQPADAYIIAQLSVHARPDTCKIRMAPEARSIAWKSIGKPYSSKMLRYVMGLIMTVALLLLWCVPVVLISTLISLRFLVTRSPGLADVVRDSQFVRSLLSYTLPSLILTIFMTILPRLLWMFVLAGGDRAFGIADKNMFIRHLYFLVIYIVIIFGMSGSVWSAVYDIFTDFGGFWSQLVNALPGMATWYCVYVMLYGIGYQVLKLLHLKSVCRFLFHQAMAHTPREYMKAISPVFIDWGTFQPYTVLFFFVGILYSHMQPLLLPITMLYYIVGLLVMKYMCVYAWYFRQENAGTFWPVIIRRMVVCVLMYQALTTAIFSGDDNHWFVAPMLVLMLFSWYYFWVRCKYLKRLADSVPLQLLREAERRRKLVLLRERKEVMLTASAHSPLPGRVTWEDNRPDVASESACESICQQHQQEQLSAVAAEEKELDNQALMPKQTRPRRTRQWFVKLLHNALVHPIQALISSVSYMIVYLKGDPAGPLWEHMDDYAFPERVDRSISHPAGRDSVDHHLPKQQPGSILDILKSTVLGIPRAFVSIGSEFFVDFHVPRAHLDSSVFSYPRAEHTNDAFATSHRRRTQKKKAEREEEDMRQKRSALVAGVEIEKVPFASANESTNDADGESIFPSAIDRAESVRQMQYCLAPAVELPPAYIPRINEPTSPQLSRLPLLTIPPSVFRTTTSIPEVDPQTGGTNAMQYQAFNSELPFGTQMNRRYTDFSQPNMSYLMGILDTTKFRYMHPGLYGDLPSLWLPVQSLKHRTELKRTAGQRVKSAIRALEGALEDNLIGERAAGKLHEKRKEMRRRVKDATKLTPFSTRQSPRTSLDSRSPVASSLPAIVDDSSSSFSNVALGDRSSNIGAAVVGEQQGASSSAEPSKTLPTAEKVSDLAVQQKMDDMMVASRCTALGIDPSIVSNWDPTGLHRACTLINVHQQSAPSQSDDSSFGPSLPATTEHDSLMDPPSLLDESDSDYESDSQERIEDNPRADSLRNAEEGNAAARNN</sequence>
<dbReference type="Pfam" id="PF13967">
    <property type="entry name" value="RSN1_TM"/>
    <property type="match status" value="1"/>
</dbReference>
<dbReference type="InterPro" id="IPR045122">
    <property type="entry name" value="Csc1-like"/>
</dbReference>
<feature type="compositionally biased region" description="Low complexity" evidence="7">
    <location>
        <begin position="1356"/>
        <end position="1367"/>
    </location>
</feature>
<keyword evidence="3" id="KW-0813">Transport</keyword>
<feature type="transmembrane region" description="Helical" evidence="8">
    <location>
        <begin position="611"/>
        <end position="629"/>
    </location>
</feature>
<dbReference type="InterPro" id="IPR003864">
    <property type="entry name" value="CSC1/OSCA1-like_7TM"/>
</dbReference>
<evidence type="ECO:0000259" key="11">
    <source>
        <dbReference type="Pfam" id="PF14703"/>
    </source>
</evidence>
<comment type="similarity">
    <text evidence="2">Belongs to the CSC1 (TC 1.A.17) family.</text>
</comment>
<feature type="transmembrane region" description="Helical" evidence="8">
    <location>
        <begin position="725"/>
        <end position="744"/>
    </location>
</feature>
<feature type="region of interest" description="Disordered" evidence="7">
    <location>
        <begin position="1220"/>
        <end position="1257"/>
    </location>
</feature>
<feature type="compositionally biased region" description="Polar residues" evidence="7">
    <location>
        <begin position="1291"/>
        <end position="1303"/>
    </location>
</feature>
<evidence type="ECO:0000256" key="3">
    <source>
        <dbReference type="ARBA" id="ARBA00022448"/>
    </source>
</evidence>
<feature type="transmembrane region" description="Helical" evidence="8">
    <location>
        <begin position="873"/>
        <end position="898"/>
    </location>
</feature>
<keyword evidence="5 8" id="KW-1133">Transmembrane helix</keyword>